<dbReference type="PANTHER" id="PTHR32309:SF13">
    <property type="entry name" value="FERRIC ENTEROBACTIN TRANSPORT PROTEIN FEPE"/>
    <property type="match status" value="1"/>
</dbReference>
<keyword evidence="10" id="KW-0418">Kinase</keyword>
<dbReference type="InterPro" id="IPR025669">
    <property type="entry name" value="AAA_dom"/>
</dbReference>
<evidence type="ECO:0000256" key="3">
    <source>
        <dbReference type="ARBA" id="ARBA00008883"/>
    </source>
</evidence>
<dbReference type="Pfam" id="PF02706">
    <property type="entry name" value="Wzz"/>
    <property type="match status" value="1"/>
</dbReference>
<evidence type="ECO:0000256" key="9">
    <source>
        <dbReference type="ARBA" id="ARBA00022741"/>
    </source>
</evidence>
<keyword evidence="7" id="KW-0808">Transferase</keyword>
<comment type="similarity">
    <text evidence="2">Belongs to the CpsD/CapB family.</text>
</comment>
<keyword evidence="5" id="KW-1003">Cell membrane</keyword>
<keyword evidence="12 16" id="KW-1133">Transmembrane helix</keyword>
<dbReference type="GO" id="GO:0005886">
    <property type="term" value="C:plasma membrane"/>
    <property type="evidence" value="ECO:0007669"/>
    <property type="project" value="UniProtKB-SubCell"/>
</dbReference>
<keyword evidence="20" id="KW-1185">Reference proteome</keyword>
<dbReference type="InterPro" id="IPR005702">
    <property type="entry name" value="Wzc-like_C"/>
</dbReference>
<keyword evidence="13 16" id="KW-0472">Membrane</keyword>
<dbReference type="GO" id="GO:0005524">
    <property type="term" value="F:ATP binding"/>
    <property type="evidence" value="ECO:0007669"/>
    <property type="project" value="UniProtKB-KW"/>
</dbReference>
<sequence>MQNENKSRDRYVEVSADIDVKRILRVLWSRWYWVLGALTVTTVSCIIFLQVAKPRYVAEVLLRYNEKQTEIDELNKLIQPDASVQEYLTEKYVIKSEEVINGAVERLKYPFTFYSESTFLTEDVYPFKPFTAEIISYESSEYEYGKFEIQPSGVITYKTEFSEEISRFDLAKDTLIAVKGLSFKVNSVATFTQDYGFTYNDIYAMRERMDNLIYVDEAEHNMPILTISFTYHNRKFTQDFLQNLIESYQKYNLEQKKRSSNLTIDFIREQIKIYFDALRKSSSELEKYKQGRSVPNLQASMSDVMSQITGFKTQKNMLEIQKSYINLLEQSLSNRFEPINIGNIGLDNNSDGVLVRLVTELNKLILDRKGLTIGKNLSVNNPVVKATDDEIEHLREQILSNIKLQRQKNEGTLKIINENLSLLESRMNALPSVERELSYLQNDRDVNEKIYLLLINKEIETSIVKAGMLPSFTVLTRTDSYKVYPRAARLLLLSIMLGLLIGMGSIFLARYLNGKFTEIPKIGQNSNVNLLGTIHRYGEKVQNNEKDLLHFLDNRSLFAESVNSVRTNLNFLITSEDTKGKLIVITSEVSGEGKSFVTINLATSLTKVGKKVLIIVSDLRRSKLHRFFNNPNKVGLSTFLTGKAEDYQKVIQHSVIEGLDYIPAGPVPFNPTELIQNERFENMIEACQEEYDFVLIDTAPIGLVSDNIPLLRKSDLVIFIIRWLYSNEESYLLADQITEEFDLKSVGVIVNDFYRDDLYASLASASYYASKGYGYSYKYTYDYYGKSNGYYTDEGEKGKSLFKRAGQWIRKLFSRT</sequence>
<organism evidence="19 20">
    <name type="scientific">Runella rosea</name>
    <dbReference type="NCBI Taxonomy" id="2259595"/>
    <lineage>
        <taxon>Bacteria</taxon>
        <taxon>Pseudomonadati</taxon>
        <taxon>Bacteroidota</taxon>
        <taxon>Cytophagia</taxon>
        <taxon>Cytophagales</taxon>
        <taxon>Spirosomataceae</taxon>
        <taxon>Runella</taxon>
    </lineage>
</organism>
<dbReference type="EC" id="2.7.10.2" evidence="4"/>
<dbReference type="GO" id="GO:0004715">
    <property type="term" value="F:non-membrane spanning protein tyrosine kinase activity"/>
    <property type="evidence" value="ECO:0007669"/>
    <property type="project" value="UniProtKB-EC"/>
</dbReference>
<feature type="domain" description="Polysaccharide chain length determinant N-terminal" evidence="17">
    <location>
        <begin position="17"/>
        <end position="103"/>
    </location>
</feature>
<evidence type="ECO:0000256" key="4">
    <source>
        <dbReference type="ARBA" id="ARBA00011903"/>
    </source>
</evidence>
<dbReference type="Pfam" id="PF13614">
    <property type="entry name" value="AAA_31"/>
    <property type="match status" value="1"/>
</dbReference>
<accession>A0A344TKP4</accession>
<evidence type="ECO:0000259" key="17">
    <source>
        <dbReference type="Pfam" id="PF02706"/>
    </source>
</evidence>
<feature type="transmembrane region" description="Helical" evidence="16">
    <location>
        <begin position="490"/>
        <end position="512"/>
    </location>
</feature>
<evidence type="ECO:0000256" key="16">
    <source>
        <dbReference type="SAM" id="Phobius"/>
    </source>
</evidence>
<evidence type="ECO:0000256" key="12">
    <source>
        <dbReference type="ARBA" id="ARBA00022989"/>
    </source>
</evidence>
<dbReference type="Gene3D" id="3.40.50.300">
    <property type="entry name" value="P-loop containing nucleotide triphosphate hydrolases"/>
    <property type="match status" value="1"/>
</dbReference>
<evidence type="ECO:0000256" key="14">
    <source>
        <dbReference type="ARBA" id="ARBA00023137"/>
    </source>
</evidence>
<dbReference type="InterPro" id="IPR027417">
    <property type="entry name" value="P-loop_NTPase"/>
</dbReference>
<evidence type="ECO:0000256" key="5">
    <source>
        <dbReference type="ARBA" id="ARBA00022475"/>
    </source>
</evidence>
<dbReference type="EMBL" id="CP030850">
    <property type="protein sequence ID" value="AXE19215.1"/>
    <property type="molecule type" value="Genomic_DNA"/>
</dbReference>
<feature type="domain" description="AAA" evidence="18">
    <location>
        <begin position="581"/>
        <end position="726"/>
    </location>
</feature>
<dbReference type="InterPro" id="IPR003856">
    <property type="entry name" value="LPS_length_determ_N"/>
</dbReference>
<comment type="subcellular location">
    <subcellularLocation>
        <location evidence="1">Cell inner membrane</location>
        <topology evidence="1">Multi-pass membrane protein</topology>
    </subcellularLocation>
</comment>
<comment type="catalytic activity">
    <reaction evidence="15">
        <text>L-tyrosyl-[protein] + ATP = O-phospho-L-tyrosyl-[protein] + ADP + H(+)</text>
        <dbReference type="Rhea" id="RHEA:10596"/>
        <dbReference type="Rhea" id="RHEA-COMP:10136"/>
        <dbReference type="Rhea" id="RHEA-COMP:20101"/>
        <dbReference type="ChEBI" id="CHEBI:15378"/>
        <dbReference type="ChEBI" id="CHEBI:30616"/>
        <dbReference type="ChEBI" id="CHEBI:46858"/>
        <dbReference type="ChEBI" id="CHEBI:61978"/>
        <dbReference type="ChEBI" id="CHEBI:456216"/>
        <dbReference type="EC" id="2.7.10.2"/>
    </reaction>
</comment>
<dbReference type="NCBIfam" id="TIGR01007">
    <property type="entry name" value="eps_fam"/>
    <property type="match status" value="1"/>
</dbReference>
<dbReference type="KEGG" id="run:DR864_16380"/>
<evidence type="ECO:0000256" key="8">
    <source>
        <dbReference type="ARBA" id="ARBA00022692"/>
    </source>
</evidence>
<gene>
    <name evidence="19" type="ORF">DR864_16380</name>
</gene>
<name>A0A344TKP4_9BACT</name>
<evidence type="ECO:0000256" key="11">
    <source>
        <dbReference type="ARBA" id="ARBA00022840"/>
    </source>
</evidence>
<dbReference type="AlphaFoldDB" id="A0A344TKP4"/>
<keyword evidence="6" id="KW-0997">Cell inner membrane</keyword>
<dbReference type="CDD" id="cd05387">
    <property type="entry name" value="BY-kinase"/>
    <property type="match status" value="1"/>
</dbReference>
<keyword evidence="14" id="KW-0829">Tyrosine-protein kinase</keyword>
<evidence type="ECO:0000256" key="2">
    <source>
        <dbReference type="ARBA" id="ARBA00007316"/>
    </source>
</evidence>
<evidence type="ECO:0000256" key="7">
    <source>
        <dbReference type="ARBA" id="ARBA00022679"/>
    </source>
</evidence>
<proteinExistence type="inferred from homology"/>
<protein>
    <recommendedName>
        <fullName evidence="4">non-specific protein-tyrosine kinase</fullName>
        <ecNumber evidence="4">2.7.10.2</ecNumber>
    </recommendedName>
</protein>
<dbReference type="RefSeq" id="WP_114067999.1">
    <property type="nucleotide sequence ID" value="NZ_CP030850.1"/>
</dbReference>
<dbReference type="InterPro" id="IPR050445">
    <property type="entry name" value="Bact_polysacc_biosynth/exp"/>
</dbReference>
<evidence type="ECO:0000256" key="15">
    <source>
        <dbReference type="ARBA" id="ARBA00051245"/>
    </source>
</evidence>
<keyword evidence="9" id="KW-0547">Nucleotide-binding</keyword>
<evidence type="ECO:0000256" key="1">
    <source>
        <dbReference type="ARBA" id="ARBA00004429"/>
    </source>
</evidence>
<evidence type="ECO:0000256" key="6">
    <source>
        <dbReference type="ARBA" id="ARBA00022519"/>
    </source>
</evidence>
<reference evidence="19 20" key="1">
    <citation type="submission" date="2018-07" db="EMBL/GenBank/DDBJ databases">
        <title>Genome sequencing of Runella.</title>
        <authorList>
            <person name="Baek M.-G."/>
            <person name="Yi H."/>
        </authorList>
    </citation>
    <scope>NUCLEOTIDE SEQUENCE [LARGE SCALE GENOMIC DNA]</scope>
    <source>
        <strain evidence="19 20">HYN0085</strain>
    </source>
</reference>
<keyword evidence="11" id="KW-0067">ATP-binding</keyword>
<dbReference type="SUPFAM" id="SSF52540">
    <property type="entry name" value="P-loop containing nucleoside triphosphate hydrolases"/>
    <property type="match status" value="1"/>
</dbReference>
<evidence type="ECO:0000313" key="19">
    <source>
        <dbReference type="EMBL" id="AXE19215.1"/>
    </source>
</evidence>
<evidence type="ECO:0000256" key="10">
    <source>
        <dbReference type="ARBA" id="ARBA00022777"/>
    </source>
</evidence>
<dbReference type="OrthoDB" id="9794577at2"/>
<evidence type="ECO:0000259" key="18">
    <source>
        <dbReference type="Pfam" id="PF13614"/>
    </source>
</evidence>
<evidence type="ECO:0000256" key="13">
    <source>
        <dbReference type="ARBA" id="ARBA00023136"/>
    </source>
</evidence>
<dbReference type="PANTHER" id="PTHR32309">
    <property type="entry name" value="TYROSINE-PROTEIN KINASE"/>
    <property type="match status" value="1"/>
</dbReference>
<evidence type="ECO:0000313" key="20">
    <source>
        <dbReference type="Proteomes" id="UP000251993"/>
    </source>
</evidence>
<dbReference type="Proteomes" id="UP000251993">
    <property type="component" value="Chromosome"/>
</dbReference>
<keyword evidence="8 16" id="KW-0812">Transmembrane</keyword>
<feature type="transmembrane region" description="Helical" evidence="16">
    <location>
        <begin position="31"/>
        <end position="52"/>
    </location>
</feature>
<comment type="similarity">
    <text evidence="3">Belongs to the etk/wzc family.</text>
</comment>